<evidence type="ECO:0000256" key="7">
    <source>
        <dbReference type="SAM" id="MobiDB-lite"/>
    </source>
</evidence>
<keyword evidence="2" id="KW-1003">Cell membrane</keyword>
<feature type="transmembrane region" description="Helical" evidence="8">
    <location>
        <begin position="452"/>
        <end position="471"/>
    </location>
</feature>
<feature type="domain" description="ABC3 transporter permease C-terminal" evidence="9">
    <location>
        <begin position="1004"/>
        <end position="1115"/>
    </location>
</feature>
<dbReference type="Pfam" id="PF02687">
    <property type="entry name" value="FtsX"/>
    <property type="match status" value="1"/>
</dbReference>
<comment type="similarity">
    <text evidence="6">Belongs to the ABC-4 integral membrane protein family.</text>
</comment>
<dbReference type="PANTHER" id="PTHR30572:SF4">
    <property type="entry name" value="ABC TRANSPORTER PERMEASE YTRF"/>
    <property type="match status" value="1"/>
</dbReference>
<gene>
    <name evidence="10" type="ORF">ABUW04_28200</name>
</gene>
<evidence type="ECO:0000313" key="11">
    <source>
        <dbReference type="Proteomes" id="UP001592581"/>
    </source>
</evidence>
<evidence type="ECO:0000256" key="8">
    <source>
        <dbReference type="SAM" id="Phobius"/>
    </source>
</evidence>
<evidence type="ECO:0000313" key="10">
    <source>
        <dbReference type="EMBL" id="MFC1442141.1"/>
    </source>
</evidence>
<keyword evidence="4 8" id="KW-1133">Transmembrane helix</keyword>
<evidence type="ECO:0000259" key="9">
    <source>
        <dbReference type="Pfam" id="PF02687"/>
    </source>
</evidence>
<comment type="subcellular location">
    <subcellularLocation>
        <location evidence="1">Cell membrane</location>
        <topology evidence="1">Multi-pass membrane protein</topology>
    </subcellularLocation>
</comment>
<name>A0ABV6XV43_9ACTN</name>
<keyword evidence="11" id="KW-1185">Reference proteome</keyword>
<sequence>MPAPVRRSTRHGLVLVAAALTVLLAGTVLAALASLAGFAVESGVAVRLAAQPNAQVQVDADFSAAGMAAGDRAVRAAVDRAYAGVPHTTSLSLAAVQPLAPSGGAATPVGLRFVATEGAAAHARLVQGSWPQGAGDAATADFTGLPAVTPGRTAPGVPATVPAAVNQAMASAMHLRVGTTLALQSSQLVRVNILITGVYQALPSSPGFWPAIAGDPTDSNGLSQSLVLVPPAAIVEQGAFNLAVTAHWDSVPAIGPRIGVSMDALSGLAERMDTFSGSDAALSVYHGATPALQRTTVSTDLPTVIRNLAGPAVVARSALYLPTALLAVLAVTTMALTARQLAAHRTAELVLQQTRGAGTGRLLGGAAAEWAALVLPAAVAAPFLAGALLSGMHRAGLVDGAVPLSTVGAAAWGAVALTVLVHAAAALLPVLRTVSGRGIALRARARSDRAAAAQRIGADLALLAVAVLGYLQLVHYHSTVTVAGTVDPVLVLVPVVAVVAASVLLLRLLPLTSRALDRFGRLRRGLVLPLAGWQLSRRSNRNAGPVVLMSMAVTVGALATTALACLSGLALDQARFAVGADVSVGTTNGLVGYPAGQLHSRYRQLPGVTGVNPVTVTSTGFVGDSSALSLVGIDAAALPGQGAAPLPTLRQDLAGADYAARIAALAKGVPHYGLLLSGRGDHLDLDVQVQVGGARPAVWTPPTLGVLLVDADGQPVRTSAALTGTDGSRHTLALALPAGSRTAFPLRLVGLSVRPAGQQRAASVTLTVDRLGLGGTWVDSLPAAGSWQDETEAGAGRSAGNCGSQPPAAPGGSVSPDPFSPAVCSLSAPSAGGPLLRTVISTAAPGELTASTSPAVLEVDPIDPKRIEPIPVLADDAVVAGRGLAVGQQLTLDLGGELENPPTLKAVVVGRIPAIPGQDHLQPALLADNRAVTAVELAIGVDPEPPDSWLLSSTDSTATAAAVAADPRLGTARTTVQEAALQRADPFRSGMRAVLELCRLLAPAFAVIGFTVHVVITTRERRREFALLRAMGIRSRRLAVLLWAEQISVTLFAVVPGALLGVGLAAVIMPLVTLDDYGDAPFPALRLAVPWGAVLLTALATAVVICLVVMGLSRLLARVDLVRTLRAGEDS</sequence>
<proteinExistence type="inferred from homology"/>
<organism evidence="10 11">
    <name type="scientific">Streptacidiphilus jeojiensis</name>
    <dbReference type="NCBI Taxonomy" id="3229225"/>
    <lineage>
        <taxon>Bacteria</taxon>
        <taxon>Bacillati</taxon>
        <taxon>Actinomycetota</taxon>
        <taxon>Actinomycetes</taxon>
        <taxon>Kitasatosporales</taxon>
        <taxon>Streptomycetaceae</taxon>
        <taxon>Streptacidiphilus</taxon>
    </lineage>
</organism>
<feature type="transmembrane region" description="Helical" evidence="8">
    <location>
        <begin position="1000"/>
        <end position="1017"/>
    </location>
</feature>
<dbReference type="InterPro" id="IPR003838">
    <property type="entry name" value="ABC3_permease_C"/>
</dbReference>
<evidence type="ECO:0000256" key="5">
    <source>
        <dbReference type="ARBA" id="ARBA00023136"/>
    </source>
</evidence>
<feature type="transmembrane region" description="Helical" evidence="8">
    <location>
        <begin position="370"/>
        <end position="389"/>
    </location>
</feature>
<evidence type="ECO:0000256" key="3">
    <source>
        <dbReference type="ARBA" id="ARBA00022692"/>
    </source>
</evidence>
<evidence type="ECO:0000256" key="4">
    <source>
        <dbReference type="ARBA" id="ARBA00022989"/>
    </source>
</evidence>
<keyword evidence="5 8" id="KW-0472">Membrane</keyword>
<dbReference type="EMBL" id="JBEUKS010000011">
    <property type="protein sequence ID" value="MFC1442141.1"/>
    <property type="molecule type" value="Genomic_DNA"/>
</dbReference>
<feature type="region of interest" description="Disordered" evidence="7">
    <location>
        <begin position="791"/>
        <end position="818"/>
    </location>
</feature>
<dbReference type="InterPro" id="IPR050250">
    <property type="entry name" value="Macrolide_Exporter_MacB"/>
</dbReference>
<evidence type="ECO:0000256" key="1">
    <source>
        <dbReference type="ARBA" id="ARBA00004651"/>
    </source>
</evidence>
<feature type="transmembrane region" description="Helical" evidence="8">
    <location>
        <begin position="409"/>
        <end position="431"/>
    </location>
</feature>
<evidence type="ECO:0000256" key="2">
    <source>
        <dbReference type="ARBA" id="ARBA00022475"/>
    </source>
</evidence>
<feature type="transmembrane region" description="Helical" evidence="8">
    <location>
        <begin position="1038"/>
        <end position="1071"/>
    </location>
</feature>
<protein>
    <submittedName>
        <fullName evidence="10">ABC transporter permease</fullName>
    </submittedName>
</protein>
<dbReference type="PANTHER" id="PTHR30572">
    <property type="entry name" value="MEMBRANE COMPONENT OF TRANSPORTER-RELATED"/>
    <property type="match status" value="1"/>
</dbReference>
<keyword evidence="3 8" id="KW-0812">Transmembrane</keyword>
<feature type="transmembrane region" description="Helical" evidence="8">
    <location>
        <begin position="319"/>
        <end position="338"/>
    </location>
</feature>
<evidence type="ECO:0000256" key="6">
    <source>
        <dbReference type="ARBA" id="ARBA00038076"/>
    </source>
</evidence>
<dbReference type="RefSeq" id="WP_380567134.1">
    <property type="nucleotide sequence ID" value="NZ_JBEUKS010000011.1"/>
</dbReference>
<feature type="transmembrane region" description="Helical" evidence="8">
    <location>
        <begin position="1091"/>
        <end position="1117"/>
    </location>
</feature>
<comment type="caution">
    <text evidence="10">The sequence shown here is derived from an EMBL/GenBank/DDBJ whole genome shotgun (WGS) entry which is preliminary data.</text>
</comment>
<reference evidence="10 11" key="1">
    <citation type="submission" date="2024-06" db="EMBL/GenBank/DDBJ databases">
        <authorList>
            <person name="Lee S.D."/>
        </authorList>
    </citation>
    <scope>NUCLEOTIDE SEQUENCE [LARGE SCALE GENOMIC DNA]</scope>
    <source>
        <strain evidence="10 11">N1-10</strain>
    </source>
</reference>
<feature type="transmembrane region" description="Helical" evidence="8">
    <location>
        <begin position="491"/>
        <end position="509"/>
    </location>
</feature>
<accession>A0ABV6XV43</accession>
<feature type="transmembrane region" description="Helical" evidence="8">
    <location>
        <begin position="546"/>
        <end position="571"/>
    </location>
</feature>
<dbReference type="Proteomes" id="UP001592581">
    <property type="component" value="Unassembled WGS sequence"/>
</dbReference>